<dbReference type="OrthoDB" id="201752at2759"/>
<feature type="domain" description="AAR2 N-terminal" evidence="4">
    <location>
        <begin position="17"/>
        <end position="146"/>
    </location>
</feature>
<name>A0A2H6KDN9_9APIC</name>
<dbReference type="AlphaFoldDB" id="A0A2H6KDN9"/>
<dbReference type="Proteomes" id="UP000236319">
    <property type="component" value="Unassembled WGS sequence"/>
</dbReference>
<comment type="similarity">
    <text evidence="1">Belongs to the AAR2 family.</text>
</comment>
<evidence type="ECO:0000256" key="2">
    <source>
        <dbReference type="SAM" id="MobiDB-lite"/>
    </source>
</evidence>
<dbReference type="VEuPathDB" id="PiroplasmaDB:BOVATA_026060"/>
<keyword evidence="6" id="KW-1185">Reference proteome</keyword>
<sequence>MDVDEPDVVPPGVNLTACLVLNQRDDECLGFDFVSFPGGNEVMGVIDLTPGAHLVYVKDGEPNEEVDRRLGEFVYIEQGKCTVLKRSKLDDGPLFEFVSEEEARGYHSGVIAGHFHGKLARIPSQLRNLWFDLTQFISVDVIRLLRPIVKPSSQSISTQPITGTPVHDDPPHRPGSSSAASEKSQGVQPYAEDEQEPTSVKDAFTQEPTSDGFQPTMDVDDTTNSSGDSSLNHGSRAEPIIATPSTGLPDTACPSTNATCLSTGDDDDDTAANYKEISERLKSLKGKPGLLCETFGITGNDRLAPASAPTAENKLRPNRPKRDTDYKYNTGNAPADCASAADRCDSALDWEVPRDQCTIYYSDLQKLNRRMNSSKLAIASKITEMHLDTTHILDAIVEYHHGRDSVLSLTTTEATNSKLSEMQGAEEPTDVDSKYACVLGEYEYAFCVFMLNFHYTSFEHWKSLFRTFCSAESFYLLNTKLSEHLLKVIKLQLETFESDLYEPDNFFAYHLSSLEEIINDNQPQLAYLVDPFNAISETFKLKFGISFEEAKSLQDGIQYVDSSLLPTVVDASR</sequence>
<gene>
    <name evidence="5" type="ORF">BOVATA_026060</name>
</gene>
<feature type="domain" description="AAR2 C-terminal" evidence="3">
    <location>
        <begin position="369"/>
        <end position="548"/>
    </location>
</feature>
<dbReference type="CDD" id="cd13778">
    <property type="entry name" value="Aar2_C"/>
    <property type="match status" value="1"/>
</dbReference>
<dbReference type="Pfam" id="PF05282">
    <property type="entry name" value="AAR2"/>
    <property type="match status" value="1"/>
</dbReference>
<dbReference type="InterPro" id="IPR007946">
    <property type="entry name" value="AAR2"/>
</dbReference>
<dbReference type="EMBL" id="BDSA01000002">
    <property type="protein sequence ID" value="GBE61113.1"/>
    <property type="molecule type" value="Genomic_DNA"/>
</dbReference>
<feature type="compositionally biased region" description="Polar residues" evidence="2">
    <location>
        <begin position="222"/>
        <end position="233"/>
    </location>
</feature>
<organism evidence="5 6">
    <name type="scientific">Babesia ovata</name>
    <dbReference type="NCBI Taxonomy" id="189622"/>
    <lineage>
        <taxon>Eukaryota</taxon>
        <taxon>Sar</taxon>
        <taxon>Alveolata</taxon>
        <taxon>Apicomplexa</taxon>
        <taxon>Aconoidasida</taxon>
        <taxon>Piroplasmida</taxon>
        <taxon>Babesiidae</taxon>
        <taxon>Babesia</taxon>
    </lineage>
</organism>
<evidence type="ECO:0000259" key="4">
    <source>
        <dbReference type="Pfam" id="PF20981"/>
    </source>
</evidence>
<dbReference type="GO" id="GO:0000244">
    <property type="term" value="P:spliceosomal tri-snRNP complex assembly"/>
    <property type="evidence" value="ECO:0007669"/>
    <property type="project" value="TreeGrafter"/>
</dbReference>
<feature type="region of interest" description="Disordered" evidence="2">
    <location>
        <begin position="153"/>
        <end position="237"/>
    </location>
</feature>
<dbReference type="RefSeq" id="XP_028867356.1">
    <property type="nucleotide sequence ID" value="XM_029011523.1"/>
</dbReference>
<dbReference type="InterPro" id="IPR033647">
    <property type="entry name" value="Aar2_N"/>
</dbReference>
<evidence type="ECO:0000313" key="5">
    <source>
        <dbReference type="EMBL" id="GBE61113.1"/>
    </source>
</evidence>
<evidence type="ECO:0000256" key="1">
    <source>
        <dbReference type="ARBA" id="ARBA00006281"/>
    </source>
</evidence>
<proteinExistence type="inferred from homology"/>
<dbReference type="PANTHER" id="PTHR12689">
    <property type="entry name" value="A1 CISTRON SPLICING FACTOR AAR2-RELATED"/>
    <property type="match status" value="1"/>
</dbReference>
<reference evidence="5 6" key="1">
    <citation type="journal article" date="2017" name="BMC Genomics">
        <title>Whole-genome assembly of Babesia ovata and comparative genomics between closely related pathogens.</title>
        <authorList>
            <person name="Yamagishi J."/>
            <person name="Asada M."/>
            <person name="Hakimi H."/>
            <person name="Tanaka T.Q."/>
            <person name="Sugimoto C."/>
            <person name="Kawazu S."/>
        </authorList>
    </citation>
    <scope>NUCLEOTIDE SEQUENCE [LARGE SCALE GENOMIC DNA]</scope>
    <source>
        <strain evidence="5 6">Miyake</strain>
    </source>
</reference>
<dbReference type="Gene3D" id="1.25.40.550">
    <property type="entry name" value="Aar2, C-terminal domain-like"/>
    <property type="match status" value="1"/>
</dbReference>
<feature type="compositionally biased region" description="Polar residues" evidence="2">
    <location>
        <begin position="175"/>
        <end position="187"/>
    </location>
</feature>
<evidence type="ECO:0000313" key="6">
    <source>
        <dbReference type="Proteomes" id="UP000236319"/>
    </source>
</evidence>
<protein>
    <submittedName>
        <fullName evidence="5">AAR2 homolog, putative</fullName>
    </submittedName>
</protein>
<feature type="compositionally biased region" description="Polar residues" evidence="2">
    <location>
        <begin position="153"/>
        <end position="162"/>
    </location>
</feature>
<feature type="region of interest" description="Disordered" evidence="2">
    <location>
        <begin position="302"/>
        <end position="324"/>
    </location>
</feature>
<dbReference type="CDD" id="cd13777">
    <property type="entry name" value="Aar2_N"/>
    <property type="match status" value="1"/>
</dbReference>
<dbReference type="PANTHER" id="PTHR12689:SF4">
    <property type="entry name" value="PROTEIN AAR2 HOMOLOG"/>
    <property type="match status" value="1"/>
</dbReference>
<evidence type="ECO:0000259" key="3">
    <source>
        <dbReference type="Pfam" id="PF05282"/>
    </source>
</evidence>
<accession>A0A2H6KDN9</accession>
<dbReference type="InterPro" id="IPR038514">
    <property type="entry name" value="AAR2_C_sf"/>
</dbReference>
<comment type="caution">
    <text evidence="5">The sequence shown here is derived from an EMBL/GenBank/DDBJ whole genome shotgun (WGS) entry which is preliminary data.</text>
</comment>
<dbReference type="Pfam" id="PF20981">
    <property type="entry name" value="AAR2_1st"/>
    <property type="match status" value="1"/>
</dbReference>
<dbReference type="GeneID" id="39874883"/>
<dbReference type="InterPro" id="IPR033648">
    <property type="entry name" value="AAR2_C"/>
</dbReference>